<organism evidence="9 10">
    <name type="scientific">Acetanaerobacterium elongatum</name>
    <dbReference type="NCBI Taxonomy" id="258515"/>
    <lineage>
        <taxon>Bacteria</taxon>
        <taxon>Bacillati</taxon>
        <taxon>Bacillota</taxon>
        <taxon>Clostridia</taxon>
        <taxon>Eubacteriales</taxon>
        <taxon>Oscillospiraceae</taxon>
        <taxon>Acetanaerobacterium</taxon>
    </lineage>
</organism>
<feature type="transmembrane region" description="Helical" evidence="7">
    <location>
        <begin position="74"/>
        <end position="93"/>
    </location>
</feature>
<dbReference type="RefSeq" id="WP_092641722.1">
    <property type="nucleotide sequence ID" value="NZ_FNID01000028.1"/>
</dbReference>
<evidence type="ECO:0000259" key="8">
    <source>
        <dbReference type="PROSITE" id="PS51379"/>
    </source>
</evidence>
<evidence type="ECO:0000313" key="9">
    <source>
        <dbReference type="EMBL" id="SDN69276.1"/>
    </source>
</evidence>
<evidence type="ECO:0000256" key="3">
    <source>
        <dbReference type="ARBA" id="ARBA00022723"/>
    </source>
</evidence>
<dbReference type="InterPro" id="IPR017900">
    <property type="entry name" value="4Fe4S_Fe_S_CS"/>
</dbReference>
<dbReference type="OrthoDB" id="9806398at2"/>
<evidence type="ECO:0000256" key="4">
    <source>
        <dbReference type="ARBA" id="ARBA00023004"/>
    </source>
</evidence>
<evidence type="ECO:0000256" key="1">
    <source>
        <dbReference type="ARBA" id="ARBA00004236"/>
    </source>
</evidence>
<protein>
    <submittedName>
        <fullName evidence="9">4Fe-4S binding domain-containing protein</fullName>
    </submittedName>
</protein>
<gene>
    <name evidence="9" type="ORF">SAMN05192585_12835</name>
</gene>
<evidence type="ECO:0000256" key="6">
    <source>
        <dbReference type="ARBA" id="ARBA00023136"/>
    </source>
</evidence>
<keyword evidence="10" id="KW-1185">Reference proteome</keyword>
<sequence length="275" mass="30310">MNKPGKGRWIRPTVQITFLMIVLLTAVGKGLKEAGFSLPFFEEASLHAICPFGGVETLYSLFADGRLIQKIHSASVILMLAVLVISLLFGPAFCGWICPFGTFQEYIGKIGKRLLGKRYNNLVPGKLDSILRYLRYGVLALVLYNTAVTAKLVFQNADPYYALFNMFSNEVAVTAYIALAVIAALSLVAERPFCKYACPYGAVLGLFNLVRIFKIKRNAATCTGCKSCDRSCPMNIEVSKRTTVYNHQCISCLQCTSENGCVRENTVALQAGRQK</sequence>
<dbReference type="GO" id="GO:0046872">
    <property type="term" value="F:metal ion binding"/>
    <property type="evidence" value="ECO:0007669"/>
    <property type="project" value="UniProtKB-KW"/>
</dbReference>
<evidence type="ECO:0000256" key="5">
    <source>
        <dbReference type="ARBA" id="ARBA00023014"/>
    </source>
</evidence>
<dbReference type="PROSITE" id="PS00198">
    <property type="entry name" value="4FE4S_FER_1"/>
    <property type="match status" value="1"/>
</dbReference>
<keyword evidence="7" id="KW-0812">Transmembrane</keyword>
<evidence type="ECO:0000256" key="7">
    <source>
        <dbReference type="SAM" id="Phobius"/>
    </source>
</evidence>
<reference evidence="9 10" key="1">
    <citation type="submission" date="2016-10" db="EMBL/GenBank/DDBJ databases">
        <authorList>
            <person name="de Groot N.N."/>
        </authorList>
    </citation>
    <scope>NUCLEOTIDE SEQUENCE [LARGE SCALE GENOMIC DNA]</scope>
    <source>
        <strain evidence="9 10">CGMCC 1.5012</strain>
    </source>
</reference>
<dbReference type="PANTHER" id="PTHR30224">
    <property type="entry name" value="ELECTRON TRANSPORT PROTEIN"/>
    <property type="match status" value="1"/>
</dbReference>
<keyword evidence="4" id="KW-0408">Iron</keyword>
<keyword evidence="5" id="KW-0411">Iron-sulfur</keyword>
<keyword evidence="3" id="KW-0479">Metal-binding</keyword>
<dbReference type="GO" id="GO:0051536">
    <property type="term" value="F:iron-sulfur cluster binding"/>
    <property type="evidence" value="ECO:0007669"/>
    <property type="project" value="UniProtKB-KW"/>
</dbReference>
<accession>A0A1H0DGW9</accession>
<dbReference type="Pfam" id="PF12801">
    <property type="entry name" value="Fer4_5"/>
    <property type="match status" value="2"/>
</dbReference>
<evidence type="ECO:0000256" key="2">
    <source>
        <dbReference type="ARBA" id="ARBA00022475"/>
    </source>
</evidence>
<dbReference type="STRING" id="258515.SAMN05192585_12835"/>
<feature type="transmembrane region" description="Helical" evidence="7">
    <location>
        <begin position="166"/>
        <end position="189"/>
    </location>
</feature>
<keyword evidence="7" id="KW-1133">Transmembrane helix</keyword>
<dbReference type="InterPro" id="IPR052378">
    <property type="entry name" value="NosR_regulator"/>
</dbReference>
<dbReference type="GO" id="GO:0005886">
    <property type="term" value="C:plasma membrane"/>
    <property type="evidence" value="ECO:0007669"/>
    <property type="project" value="UniProtKB-SubCell"/>
</dbReference>
<dbReference type="PANTHER" id="PTHR30224:SF4">
    <property type="entry name" value="ELECTRON TRANSPORT PROTEIN YCCM-RELATED"/>
    <property type="match status" value="1"/>
</dbReference>
<dbReference type="EMBL" id="FNID01000028">
    <property type="protein sequence ID" value="SDN69276.1"/>
    <property type="molecule type" value="Genomic_DNA"/>
</dbReference>
<comment type="subcellular location">
    <subcellularLocation>
        <location evidence="1">Cell membrane</location>
    </subcellularLocation>
</comment>
<keyword evidence="2" id="KW-1003">Cell membrane</keyword>
<feature type="transmembrane region" description="Helical" evidence="7">
    <location>
        <begin position="133"/>
        <end position="154"/>
    </location>
</feature>
<dbReference type="SUPFAM" id="SSF54862">
    <property type="entry name" value="4Fe-4S ferredoxins"/>
    <property type="match status" value="1"/>
</dbReference>
<evidence type="ECO:0000313" key="10">
    <source>
        <dbReference type="Proteomes" id="UP000199182"/>
    </source>
</evidence>
<name>A0A1H0DGW9_9FIRM</name>
<dbReference type="PROSITE" id="PS51379">
    <property type="entry name" value="4FE4S_FER_2"/>
    <property type="match status" value="1"/>
</dbReference>
<feature type="transmembrane region" description="Helical" evidence="7">
    <location>
        <begin position="44"/>
        <end position="62"/>
    </location>
</feature>
<dbReference type="Proteomes" id="UP000199182">
    <property type="component" value="Unassembled WGS sequence"/>
</dbReference>
<dbReference type="InterPro" id="IPR017896">
    <property type="entry name" value="4Fe4S_Fe-S-bd"/>
</dbReference>
<proteinExistence type="predicted"/>
<dbReference type="AlphaFoldDB" id="A0A1H0DGW9"/>
<feature type="domain" description="4Fe-4S ferredoxin-type" evidence="8">
    <location>
        <begin position="213"/>
        <end position="241"/>
    </location>
</feature>
<keyword evidence="6 7" id="KW-0472">Membrane</keyword>